<keyword evidence="3" id="KW-0413">Isomerase</keyword>
<dbReference type="STRING" id="479431.Namu_0793"/>
<dbReference type="InterPro" id="IPR036237">
    <property type="entry name" value="Xyl_isomerase-like_sf"/>
</dbReference>
<sequence length="313" mass="32224">MADLAGAAGGGYELVASFFTLTGSGFGQPPRHSFTARCEAAADAGFTGIGLHVDDLPRTVAAGLDVPGMQAVLARTGLRVVEIEFLGGWARPDSDPAELDALVNRIEAVADAFGGRHVSTGEFGGPAESGGPLDLDAAAARLDALARRLAERDLLLAVEGFPWSVLAGAGTVPDLLSRTASANVGQLVDIWHYLNNGGDPVTLTGPIVAVQLNDGPRVHDDFLTHARAARWLPGEGELDVVGLVRAVLRTGFTGPWCVEVNTPEFRSLPIEQAAAQAARAARAVLTAAGAPPAVPAPSSDGPTRPAPVSRENA</sequence>
<name>C8X9D7_NAKMY</name>
<dbReference type="Pfam" id="PF01261">
    <property type="entry name" value="AP_endonuc_2"/>
    <property type="match status" value="1"/>
</dbReference>
<evidence type="ECO:0000256" key="1">
    <source>
        <dbReference type="SAM" id="MobiDB-lite"/>
    </source>
</evidence>
<evidence type="ECO:0000259" key="2">
    <source>
        <dbReference type="Pfam" id="PF01261"/>
    </source>
</evidence>
<reference evidence="3 4" key="2">
    <citation type="journal article" date="2010" name="Stand. Genomic Sci.">
        <title>Complete genome sequence of Nakamurella multipartita type strain (Y-104).</title>
        <authorList>
            <person name="Tice H."/>
            <person name="Mayilraj S."/>
            <person name="Sims D."/>
            <person name="Lapidus A."/>
            <person name="Nolan M."/>
            <person name="Lucas S."/>
            <person name="Glavina Del Rio T."/>
            <person name="Copeland A."/>
            <person name="Cheng J.F."/>
            <person name="Meincke L."/>
            <person name="Bruce D."/>
            <person name="Goodwin L."/>
            <person name="Pitluck S."/>
            <person name="Ivanova N."/>
            <person name="Mavromatis K."/>
            <person name="Ovchinnikova G."/>
            <person name="Pati A."/>
            <person name="Chen A."/>
            <person name="Palaniappan K."/>
            <person name="Land M."/>
            <person name="Hauser L."/>
            <person name="Chang Y.J."/>
            <person name="Jeffries C.D."/>
            <person name="Detter J.C."/>
            <person name="Brettin T."/>
            <person name="Rohde M."/>
            <person name="Goker M."/>
            <person name="Bristow J."/>
            <person name="Eisen J.A."/>
            <person name="Markowitz V."/>
            <person name="Hugenholtz P."/>
            <person name="Kyrpides N.C."/>
            <person name="Klenk H.P."/>
            <person name="Chen F."/>
        </authorList>
    </citation>
    <scope>NUCLEOTIDE SEQUENCE [LARGE SCALE GENOMIC DNA]</scope>
    <source>
        <strain evidence="4">ATCC 700099 / DSM 44233 / CIP 104796 / JCM 9543 / NBRC 105858 / Y-104</strain>
    </source>
</reference>
<dbReference type="KEGG" id="nml:Namu_0793"/>
<dbReference type="InterPro" id="IPR050312">
    <property type="entry name" value="IolE/XylAMocC-like"/>
</dbReference>
<dbReference type="Proteomes" id="UP000002218">
    <property type="component" value="Chromosome"/>
</dbReference>
<evidence type="ECO:0000313" key="3">
    <source>
        <dbReference type="EMBL" id="ACV77205.1"/>
    </source>
</evidence>
<dbReference type="GO" id="GO:0016853">
    <property type="term" value="F:isomerase activity"/>
    <property type="evidence" value="ECO:0007669"/>
    <property type="project" value="UniProtKB-KW"/>
</dbReference>
<gene>
    <name evidence="3" type="ordered locus">Namu_0793</name>
</gene>
<dbReference type="Gene3D" id="3.20.20.150">
    <property type="entry name" value="Divalent-metal-dependent TIM barrel enzymes"/>
    <property type="match status" value="1"/>
</dbReference>
<protein>
    <submittedName>
        <fullName evidence="3">Xylose isomerase domain protein TIM barrel</fullName>
    </submittedName>
</protein>
<feature type="region of interest" description="Disordered" evidence="1">
    <location>
        <begin position="289"/>
        <end position="313"/>
    </location>
</feature>
<organism evidence="3 4">
    <name type="scientific">Nakamurella multipartita (strain ATCC 700099 / DSM 44233 / CIP 104796 / JCM 9543 / NBRC 105858 / Y-104)</name>
    <name type="common">Microsphaera multipartita</name>
    <dbReference type="NCBI Taxonomy" id="479431"/>
    <lineage>
        <taxon>Bacteria</taxon>
        <taxon>Bacillati</taxon>
        <taxon>Actinomycetota</taxon>
        <taxon>Actinomycetes</taxon>
        <taxon>Nakamurellales</taxon>
        <taxon>Nakamurellaceae</taxon>
        <taxon>Nakamurella</taxon>
    </lineage>
</organism>
<dbReference type="InParanoid" id="C8X9D7"/>
<dbReference type="SUPFAM" id="SSF51658">
    <property type="entry name" value="Xylose isomerase-like"/>
    <property type="match status" value="1"/>
</dbReference>
<dbReference type="HOGENOM" id="CLU_035063_2_0_11"/>
<reference evidence="4" key="1">
    <citation type="submission" date="2009-09" db="EMBL/GenBank/DDBJ databases">
        <title>The complete genome of Nakamurella multipartita DSM 44233.</title>
        <authorList>
            <consortium name="US DOE Joint Genome Institute (JGI-PGF)"/>
            <person name="Lucas S."/>
            <person name="Copeland A."/>
            <person name="Lapidus A."/>
            <person name="Glavina del Rio T."/>
            <person name="Dalin E."/>
            <person name="Tice H."/>
            <person name="Bruce D."/>
            <person name="Goodwin L."/>
            <person name="Pitluck S."/>
            <person name="Kyrpides N."/>
            <person name="Mavromatis K."/>
            <person name="Ivanova N."/>
            <person name="Ovchinnikova G."/>
            <person name="Sims D."/>
            <person name="Meincke L."/>
            <person name="Brettin T."/>
            <person name="Detter J.C."/>
            <person name="Han C."/>
            <person name="Larimer F."/>
            <person name="Land M."/>
            <person name="Hauser L."/>
            <person name="Markowitz V."/>
            <person name="Cheng J.-F."/>
            <person name="Hugenholtz P."/>
            <person name="Woyke T."/>
            <person name="Wu D."/>
            <person name="Klenk H.-P."/>
            <person name="Eisen J.A."/>
        </authorList>
    </citation>
    <scope>NUCLEOTIDE SEQUENCE [LARGE SCALE GENOMIC DNA]</scope>
    <source>
        <strain evidence="4">ATCC 700099 / DSM 44233 / CIP 104796 / JCM 9543 / NBRC 105858 / Y-104</strain>
    </source>
</reference>
<feature type="domain" description="Xylose isomerase-like TIM barrel" evidence="2">
    <location>
        <begin position="39"/>
        <end position="282"/>
    </location>
</feature>
<proteinExistence type="predicted"/>
<dbReference type="AlphaFoldDB" id="C8X9D7"/>
<dbReference type="InterPro" id="IPR013022">
    <property type="entry name" value="Xyl_isomerase-like_TIM-brl"/>
</dbReference>
<accession>C8X9D7</accession>
<dbReference type="EMBL" id="CP001737">
    <property type="protein sequence ID" value="ACV77205.1"/>
    <property type="molecule type" value="Genomic_DNA"/>
</dbReference>
<dbReference type="PANTHER" id="PTHR12110:SF48">
    <property type="entry name" value="BLL3656 PROTEIN"/>
    <property type="match status" value="1"/>
</dbReference>
<keyword evidence="4" id="KW-1185">Reference proteome</keyword>
<dbReference type="PANTHER" id="PTHR12110">
    <property type="entry name" value="HYDROXYPYRUVATE ISOMERASE"/>
    <property type="match status" value="1"/>
</dbReference>
<dbReference type="RefSeq" id="WP_015746121.1">
    <property type="nucleotide sequence ID" value="NC_013235.1"/>
</dbReference>
<evidence type="ECO:0000313" key="4">
    <source>
        <dbReference type="Proteomes" id="UP000002218"/>
    </source>
</evidence>
<dbReference type="eggNOG" id="COG1082">
    <property type="taxonomic scope" value="Bacteria"/>
</dbReference>